<dbReference type="SMART" id="SM01034">
    <property type="entry name" value="BLUF"/>
    <property type="match status" value="1"/>
</dbReference>
<dbReference type="Pfam" id="PF04940">
    <property type="entry name" value="BLUF"/>
    <property type="match status" value="1"/>
</dbReference>
<dbReference type="PROSITE" id="PS50925">
    <property type="entry name" value="BLUF"/>
    <property type="match status" value="1"/>
</dbReference>
<name>A0A7W3U1L0_9GAMM</name>
<accession>A0A7W3U1L0</accession>
<keyword evidence="3" id="KW-1185">Reference proteome</keyword>
<dbReference type="GO" id="GO:0009882">
    <property type="term" value="F:blue light photoreceptor activity"/>
    <property type="evidence" value="ECO:0007669"/>
    <property type="project" value="InterPro"/>
</dbReference>
<sequence length="148" mass="16701">MADLFALTYVSETARDLRPDEIDALLLDARAFNASVGVTGALFHGDDRFFQLIEGRQDDVLQVLERIRRARAHHRIEVLSQGPVAARFFATWHMGFVRPPATAVQALAQLEWEDAIPYTRQDAEASPGISQLLYHWNRWAADMLPVAT</sequence>
<dbReference type="Proteomes" id="UP000552587">
    <property type="component" value="Unassembled WGS sequence"/>
</dbReference>
<dbReference type="EMBL" id="JACHTE010000001">
    <property type="protein sequence ID" value="MBB1087293.1"/>
    <property type="molecule type" value="Genomic_DNA"/>
</dbReference>
<dbReference type="SUPFAM" id="SSF54975">
    <property type="entry name" value="Acylphosphatase/BLUF domain-like"/>
    <property type="match status" value="1"/>
</dbReference>
<dbReference type="AlphaFoldDB" id="A0A7W3U1L0"/>
<dbReference type="InterPro" id="IPR007024">
    <property type="entry name" value="BLUF_domain"/>
</dbReference>
<organism evidence="2 3">
    <name type="scientific">Marilutibacter penaei</name>
    <dbReference type="NCBI Taxonomy" id="2759900"/>
    <lineage>
        <taxon>Bacteria</taxon>
        <taxon>Pseudomonadati</taxon>
        <taxon>Pseudomonadota</taxon>
        <taxon>Gammaproteobacteria</taxon>
        <taxon>Lysobacterales</taxon>
        <taxon>Lysobacteraceae</taxon>
        <taxon>Marilutibacter</taxon>
    </lineage>
</organism>
<protein>
    <submittedName>
        <fullName evidence="2">BLUF domain-containing protein</fullName>
    </submittedName>
</protein>
<dbReference type="GO" id="GO:0071949">
    <property type="term" value="F:FAD binding"/>
    <property type="evidence" value="ECO:0007669"/>
    <property type="project" value="InterPro"/>
</dbReference>
<dbReference type="InterPro" id="IPR036046">
    <property type="entry name" value="Acylphosphatase-like_dom_sf"/>
</dbReference>
<gene>
    <name evidence="2" type="ORF">H4F99_02185</name>
</gene>
<feature type="domain" description="BLUF" evidence="1">
    <location>
        <begin position="4"/>
        <end position="95"/>
    </location>
</feature>
<evidence type="ECO:0000259" key="1">
    <source>
        <dbReference type="PROSITE" id="PS50925"/>
    </source>
</evidence>
<evidence type="ECO:0000313" key="2">
    <source>
        <dbReference type="EMBL" id="MBB1087293.1"/>
    </source>
</evidence>
<reference evidence="2 3" key="1">
    <citation type="submission" date="2020-07" db="EMBL/GenBank/DDBJ databases">
        <authorList>
            <person name="Xu S."/>
            <person name="Li A."/>
        </authorList>
    </citation>
    <scope>NUCLEOTIDE SEQUENCE [LARGE SCALE GENOMIC DNA]</scope>
    <source>
        <strain evidence="2 3">SG-8</strain>
    </source>
</reference>
<evidence type="ECO:0000313" key="3">
    <source>
        <dbReference type="Proteomes" id="UP000552587"/>
    </source>
</evidence>
<proteinExistence type="predicted"/>
<dbReference type="RefSeq" id="WP_182668063.1">
    <property type="nucleotide sequence ID" value="NZ_JACHTE010000001.1"/>
</dbReference>
<comment type="caution">
    <text evidence="2">The sequence shown here is derived from an EMBL/GenBank/DDBJ whole genome shotgun (WGS) entry which is preliminary data.</text>
</comment>
<dbReference type="Gene3D" id="3.30.70.100">
    <property type="match status" value="1"/>
</dbReference>